<feature type="region of interest" description="Disordered" evidence="1">
    <location>
        <begin position="48"/>
        <end position="86"/>
    </location>
</feature>
<protein>
    <recommendedName>
        <fullName evidence="2">L,D-TPase catalytic domain-containing protein</fullName>
    </recommendedName>
</protein>
<gene>
    <name evidence="3" type="ORF">P8609_00350</name>
</gene>
<dbReference type="InterPro" id="IPR005490">
    <property type="entry name" value="LD_TPept_cat_dom"/>
</dbReference>
<dbReference type="EMBL" id="JARUHG010000001">
    <property type="protein sequence ID" value="MDR0181420.1"/>
    <property type="molecule type" value="Genomic_DNA"/>
</dbReference>
<comment type="caution">
    <text evidence="3">The sequence shown here is derived from an EMBL/GenBank/DDBJ whole genome shotgun (WGS) entry which is preliminary data.</text>
</comment>
<dbReference type="Pfam" id="PF03734">
    <property type="entry name" value="YkuD"/>
    <property type="match status" value="1"/>
</dbReference>
<evidence type="ECO:0000313" key="3">
    <source>
        <dbReference type="EMBL" id="MDR0181420.1"/>
    </source>
</evidence>
<keyword evidence="4" id="KW-1185">Reference proteome</keyword>
<name>A0ABU1C8K7_9GAMM</name>
<sequence>MLAACAGMTPKPATTPWNDARQLVLVTTADWNATTGTLRRYERNGGQWRQTGETTPISVGRNGSAWGLGLHSPQPDAPQKQEGDGRAPAGVFRIGTAFGYADTASTAWPYEGMGASDWCIDVPASPLYNRIVDAKQVGDAAVEGSTEPMRRDLHANGDVRYKLGFVIEHNAGNRSGAGSCIFAHLWRAPGEATAGCTAMPEPAMRELLAWLDPRRKPIFALLPRNELERLHAQWDLPAPMHAE</sequence>
<dbReference type="PANTHER" id="PTHR38589">
    <property type="entry name" value="BLR0621 PROTEIN"/>
    <property type="match status" value="1"/>
</dbReference>
<evidence type="ECO:0000256" key="1">
    <source>
        <dbReference type="SAM" id="MobiDB-lite"/>
    </source>
</evidence>
<evidence type="ECO:0000313" key="4">
    <source>
        <dbReference type="Proteomes" id="UP001233535"/>
    </source>
</evidence>
<dbReference type="Proteomes" id="UP001233535">
    <property type="component" value="Unassembled WGS sequence"/>
</dbReference>
<accession>A0ABU1C8K7</accession>
<feature type="compositionally biased region" description="Polar residues" evidence="1">
    <location>
        <begin position="48"/>
        <end position="57"/>
    </location>
</feature>
<feature type="domain" description="L,D-TPase catalytic" evidence="2">
    <location>
        <begin position="34"/>
        <end position="214"/>
    </location>
</feature>
<reference evidence="3 4" key="1">
    <citation type="submission" date="2023-04" db="EMBL/GenBank/DDBJ databases">
        <title>Lysobacter sp. strain UC isolated from soil sample.</title>
        <authorList>
            <person name="Choksket S."/>
            <person name="Harshvardhan F."/>
            <person name="Rana R."/>
            <person name="Patil P.B."/>
            <person name="Korpole S."/>
        </authorList>
    </citation>
    <scope>NUCLEOTIDE SEQUENCE [LARGE SCALE GENOMIC DNA]</scope>
    <source>
        <strain evidence="3 4">UC</strain>
    </source>
</reference>
<proteinExistence type="predicted"/>
<evidence type="ECO:0000259" key="2">
    <source>
        <dbReference type="Pfam" id="PF03734"/>
    </source>
</evidence>
<organism evidence="3 4">
    <name type="scientific">Lysobacter arvi</name>
    <dbReference type="NCBI Taxonomy" id="3038776"/>
    <lineage>
        <taxon>Bacteria</taxon>
        <taxon>Pseudomonadati</taxon>
        <taxon>Pseudomonadota</taxon>
        <taxon>Gammaproteobacteria</taxon>
        <taxon>Lysobacterales</taxon>
        <taxon>Lysobacteraceae</taxon>
        <taxon>Lysobacter</taxon>
    </lineage>
</organism>
<dbReference type="PANTHER" id="PTHR38589:SF1">
    <property type="entry name" value="BLR0621 PROTEIN"/>
    <property type="match status" value="1"/>
</dbReference>